<evidence type="ECO:0000313" key="11">
    <source>
        <dbReference type="Proteomes" id="UP000604475"/>
    </source>
</evidence>
<dbReference type="InterPro" id="IPR017896">
    <property type="entry name" value="4Fe4S_Fe-S-bd"/>
</dbReference>
<name>A0A937ULD5_9ACTN</name>
<dbReference type="Gene3D" id="3.30.70.20">
    <property type="match status" value="1"/>
</dbReference>
<proteinExistence type="predicted"/>
<evidence type="ECO:0000256" key="5">
    <source>
        <dbReference type="ARBA" id="ARBA00023004"/>
    </source>
</evidence>
<dbReference type="GO" id="GO:0009055">
    <property type="term" value="F:electron transfer activity"/>
    <property type="evidence" value="ECO:0007669"/>
    <property type="project" value="UniProtKB-UniRule"/>
</dbReference>
<dbReference type="GO" id="GO:0005506">
    <property type="term" value="F:iron ion binding"/>
    <property type="evidence" value="ECO:0007669"/>
    <property type="project" value="UniProtKB-UniRule"/>
</dbReference>
<dbReference type="AlphaFoldDB" id="A0A937ULD5"/>
<evidence type="ECO:0000256" key="6">
    <source>
        <dbReference type="ARBA" id="ARBA00023014"/>
    </source>
</evidence>
<keyword evidence="6 8" id="KW-0411">Iron-sulfur</keyword>
<evidence type="ECO:0000313" key="10">
    <source>
        <dbReference type="EMBL" id="MBL7625682.1"/>
    </source>
</evidence>
<dbReference type="InterPro" id="IPR001080">
    <property type="entry name" value="3Fe4S_ferredoxin"/>
</dbReference>
<dbReference type="RefSeq" id="WP_203007896.1">
    <property type="nucleotide sequence ID" value="NZ_JADWYU010000278.1"/>
</dbReference>
<evidence type="ECO:0000256" key="8">
    <source>
        <dbReference type="RuleBase" id="RU368020"/>
    </source>
</evidence>
<evidence type="ECO:0000256" key="7">
    <source>
        <dbReference type="ARBA" id="ARBA00023291"/>
    </source>
</evidence>
<dbReference type="PRINTS" id="PR00352">
    <property type="entry name" value="3FE4SFRDOXIN"/>
</dbReference>
<dbReference type="Pfam" id="PF13370">
    <property type="entry name" value="Fer4_13"/>
    <property type="match status" value="1"/>
</dbReference>
<evidence type="ECO:0000259" key="9">
    <source>
        <dbReference type="PROSITE" id="PS51379"/>
    </source>
</evidence>
<keyword evidence="5 8" id="KW-0408">Iron</keyword>
<keyword evidence="7" id="KW-0003">3Fe-4S</keyword>
<feature type="domain" description="4Fe-4S ferredoxin-type" evidence="9">
    <location>
        <begin position="3"/>
        <end position="31"/>
    </location>
</feature>
<keyword evidence="2 8" id="KW-0813">Transport</keyword>
<protein>
    <recommendedName>
        <fullName evidence="8">Ferredoxin</fullName>
    </recommendedName>
</protein>
<keyword evidence="11" id="KW-1185">Reference proteome</keyword>
<reference evidence="10" key="1">
    <citation type="submission" date="2020-12" db="EMBL/GenBank/DDBJ databases">
        <title>Genomic characterization of non-nitrogen-fixing Frankia strains.</title>
        <authorList>
            <person name="Carlos-Shanley C."/>
            <person name="Guerra T."/>
            <person name="Hahn D."/>
        </authorList>
    </citation>
    <scope>NUCLEOTIDE SEQUENCE</scope>
    <source>
        <strain evidence="10">CN6</strain>
    </source>
</reference>
<sequence>MPREIRIDRDLCMGSGQCTIYAPDTFDQDDEAIAVVVDPDGNTEAELMSAATGCPTQAISVVHG</sequence>
<dbReference type="PANTHER" id="PTHR36923:SF3">
    <property type="entry name" value="FERREDOXIN"/>
    <property type="match status" value="1"/>
</dbReference>
<accession>A0A937ULD5</accession>
<comment type="cofactor">
    <cofactor evidence="1">
        <name>[3Fe-4S] cluster</name>
        <dbReference type="ChEBI" id="CHEBI:21137"/>
    </cofactor>
</comment>
<dbReference type="PROSITE" id="PS51379">
    <property type="entry name" value="4FE4S_FER_2"/>
    <property type="match status" value="1"/>
</dbReference>
<dbReference type="SUPFAM" id="SSF54862">
    <property type="entry name" value="4Fe-4S ferredoxins"/>
    <property type="match status" value="1"/>
</dbReference>
<gene>
    <name evidence="10" type="ORF">I7412_00490</name>
</gene>
<evidence type="ECO:0000256" key="2">
    <source>
        <dbReference type="ARBA" id="ARBA00022448"/>
    </source>
</evidence>
<organism evidence="10 11">
    <name type="scientific">Frankia nepalensis</name>
    <dbReference type="NCBI Taxonomy" id="1836974"/>
    <lineage>
        <taxon>Bacteria</taxon>
        <taxon>Bacillati</taxon>
        <taxon>Actinomycetota</taxon>
        <taxon>Actinomycetes</taxon>
        <taxon>Frankiales</taxon>
        <taxon>Frankiaceae</taxon>
        <taxon>Frankia</taxon>
    </lineage>
</organism>
<keyword evidence="4 8" id="KW-0249">Electron transport</keyword>
<evidence type="ECO:0000256" key="1">
    <source>
        <dbReference type="ARBA" id="ARBA00001927"/>
    </source>
</evidence>
<comment type="function">
    <text evidence="8">Ferredoxins are iron-sulfur proteins that transfer electrons in a wide variety of metabolic reactions.</text>
</comment>
<dbReference type="GO" id="GO:0051538">
    <property type="term" value="F:3 iron, 4 sulfur cluster binding"/>
    <property type="evidence" value="ECO:0007669"/>
    <property type="project" value="UniProtKB-KW"/>
</dbReference>
<dbReference type="Proteomes" id="UP000604475">
    <property type="component" value="Unassembled WGS sequence"/>
</dbReference>
<keyword evidence="3 8" id="KW-0479">Metal-binding</keyword>
<dbReference type="PANTHER" id="PTHR36923">
    <property type="entry name" value="FERREDOXIN"/>
    <property type="match status" value="1"/>
</dbReference>
<dbReference type="EMBL" id="JAEACQ010000022">
    <property type="protein sequence ID" value="MBL7625682.1"/>
    <property type="molecule type" value="Genomic_DNA"/>
</dbReference>
<evidence type="ECO:0000256" key="4">
    <source>
        <dbReference type="ARBA" id="ARBA00022982"/>
    </source>
</evidence>
<evidence type="ECO:0000256" key="3">
    <source>
        <dbReference type="ARBA" id="ARBA00022723"/>
    </source>
</evidence>
<comment type="caution">
    <text evidence="10">The sequence shown here is derived from an EMBL/GenBank/DDBJ whole genome shotgun (WGS) entry which is preliminary data.</text>
</comment>
<dbReference type="InterPro" id="IPR051269">
    <property type="entry name" value="Fe-S_cluster_ET"/>
</dbReference>